<keyword evidence="2" id="KW-0812">Transmembrane</keyword>
<feature type="coiled-coil region" evidence="1">
    <location>
        <begin position="122"/>
        <end position="153"/>
    </location>
</feature>
<dbReference type="AlphaFoldDB" id="A0A915DLU8"/>
<evidence type="ECO:0000313" key="4">
    <source>
        <dbReference type="WBParaSite" id="jg20862"/>
    </source>
</evidence>
<keyword evidence="2" id="KW-0472">Membrane</keyword>
<dbReference type="Proteomes" id="UP000887574">
    <property type="component" value="Unplaced"/>
</dbReference>
<name>A0A915DLU8_9BILA</name>
<feature type="transmembrane region" description="Helical" evidence="2">
    <location>
        <begin position="203"/>
        <end position="224"/>
    </location>
</feature>
<keyword evidence="2" id="KW-1133">Transmembrane helix</keyword>
<evidence type="ECO:0000256" key="1">
    <source>
        <dbReference type="SAM" id="Coils"/>
    </source>
</evidence>
<organism evidence="3 4">
    <name type="scientific">Ditylenchus dipsaci</name>
    <dbReference type="NCBI Taxonomy" id="166011"/>
    <lineage>
        <taxon>Eukaryota</taxon>
        <taxon>Metazoa</taxon>
        <taxon>Ecdysozoa</taxon>
        <taxon>Nematoda</taxon>
        <taxon>Chromadorea</taxon>
        <taxon>Rhabditida</taxon>
        <taxon>Tylenchina</taxon>
        <taxon>Tylenchomorpha</taxon>
        <taxon>Sphaerularioidea</taxon>
        <taxon>Anguinidae</taxon>
        <taxon>Anguininae</taxon>
        <taxon>Ditylenchus</taxon>
    </lineage>
</organism>
<proteinExistence type="predicted"/>
<accession>A0A915DLU8</accession>
<keyword evidence="3" id="KW-1185">Reference proteome</keyword>
<evidence type="ECO:0000313" key="3">
    <source>
        <dbReference type="Proteomes" id="UP000887574"/>
    </source>
</evidence>
<keyword evidence="1" id="KW-0175">Coiled coil</keyword>
<sequence>MRCKVFMRDLVAQSSWVDIYTYADKTVKTHLLKNLETFLKHLLIHSGEFDQAILEHIFQEHQKGQQALKKQEELKENKVVVARAGMSETRGQLKFGMFENVDNLPSFYILGETPAALARIAVERAVAAFSDAKKSAENLEDELNKQLKIVQNIVVDTSSEYLEGRDPKEQKKLAVKRMSELVNNLIQHSSYSQSTKHNDQIKFLIVIELMMVIELAMINMITSINTASMATNRRLTGLL</sequence>
<protein>
    <submittedName>
        <fullName evidence="4">Uncharacterized protein</fullName>
    </submittedName>
</protein>
<reference evidence="4" key="1">
    <citation type="submission" date="2022-11" db="UniProtKB">
        <authorList>
            <consortium name="WormBaseParasite"/>
        </authorList>
    </citation>
    <scope>IDENTIFICATION</scope>
</reference>
<dbReference type="WBParaSite" id="jg20862">
    <property type="protein sequence ID" value="jg20862"/>
    <property type="gene ID" value="jg20862"/>
</dbReference>
<evidence type="ECO:0000256" key="2">
    <source>
        <dbReference type="SAM" id="Phobius"/>
    </source>
</evidence>